<organism evidence="5 6">
    <name type="scientific">Microbispora siamensis</name>
    <dbReference type="NCBI Taxonomy" id="564413"/>
    <lineage>
        <taxon>Bacteria</taxon>
        <taxon>Bacillati</taxon>
        <taxon>Actinomycetota</taxon>
        <taxon>Actinomycetes</taxon>
        <taxon>Streptosporangiales</taxon>
        <taxon>Streptosporangiaceae</taxon>
        <taxon>Microbispora</taxon>
    </lineage>
</organism>
<dbReference type="SMART" id="SM00344">
    <property type="entry name" value="HTH_ASNC"/>
    <property type="match status" value="2"/>
</dbReference>
<keyword evidence="1" id="KW-0805">Transcription regulation</keyword>
<feature type="domain" description="HTH asnC-type" evidence="4">
    <location>
        <begin position="2"/>
        <end position="44"/>
    </location>
</feature>
<dbReference type="Pfam" id="PF13404">
    <property type="entry name" value="HTH_AsnC-type"/>
    <property type="match status" value="2"/>
</dbReference>
<dbReference type="InterPro" id="IPR000485">
    <property type="entry name" value="AsnC-type_HTH_dom"/>
</dbReference>
<dbReference type="InterPro" id="IPR036388">
    <property type="entry name" value="WH-like_DNA-bd_sf"/>
</dbReference>
<sequence>MLDELDRGLVHALHVDGRAPFSRIAEVLGVSTQTVTRRYRRLRAGAGLRVVGLPEQDRTGQAQWVVRLTTTPTASQALGHALARRPDTSWVKLASGGTEIFAIVHTEDDSRLSRSLLLHDIPRTSGITAVSAHLLLHTYLGGPTAWRGRLRTLSDEQQQALMRPAPSPGTRDQMSLTDGDRALIDALRHDGRAGYAELAAATGWSPATVARRLADLRASGTIFFDVEVDVAAYGVTAQALLWMAVTPAHLDEVATTLATHDELAVVAATTGATNLLAHALCAGPADLHRYLTRRLGTLDQIRTLETAPVLHTLKAAGHLTPVAARPGFRAPRA</sequence>
<accession>A0ABQ4GRT3</accession>
<evidence type="ECO:0000256" key="1">
    <source>
        <dbReference type="ARBA" id="ARBA00023015"/>
    </source>
</evidence>
<evidence type="ECO:0000313" key="6">
    <source>
        <dbReference type="Proteomes" id="UP000660454"/>
    </source>
</evidence>
<comment type="caution">
    <text evidence="5">The sequence shown here is derived from an EMBL/GenBank/DDBJ whole genome shotgun (WGS) entry which is preliminary data.</text>
</comment>
<evidence type="ECO:0000259" key="4">
    <source>
        <dbReference type="PROSITE" id="PS50956"/>
    </source>
</evidence>
<dbReference type="EMBL" id="BOOF01000029">
    <property type="protein sequence ID" value="GIH64060.1"/>
    <property type="molecule type" value="Genomic_DNA"/>
</dbReference>
<evidence type="ECO:0000313" key="5">
    <source>
        <dbReference type="EMBL" id="GIH64060.1"/>
    </source>
</evidence>
<dbReference type="Gene3D" id="1.10.10.10">
    <property type="entry name" value="Winged helix-like DNA-binding domain superfamily/Winged helix DNA-binding domain"/>
    <property type="match status" value="2"/>
</dbReference>
<protein>
    <submittedName>
        <fullName evidence="5">AsnC family transcriptional regulator</fullName>
    </submittedName>
</protein>
<keyword evidence="6" id="KW-1185">Reference proteome</keyword>
<dbReference type="InterPro" id="IPR019888">
    <property type="entry name" value="Tscrpt_reg_AsnC-like"/>
</dbReference>
<dbReference type="SUPFAM" id="SSF46785">
    <property type="entry name" value="Winged helix' DNA-binding domain"/>
    <property type="match status" value="2"/>
</dbReference>
<evidence type="ECO:0000256" key="2">
    <source>
        <dbReference type="ARBA" id="ARBA00023125"/>
    </source>
</evidence>
<reference evidence="5 6" key="1">
    <citation type="submission" date="2021-01" db="EMBL/GenBank/DDBJ databases">
        <title>Whole genome shotgun sequence of Microbispora siamensis NBRC 104113.</title>
        <authorList>
            <person name="Komaki H."/>
            <person name="Tamura T."/>
        </authorList>
    </citation>
    <scope>NUCLEOTIDE SEQUENCE [LARGE SCALE GENOMIC DNA]</scope>
    <source>
        <strain evidence="5 6">NBRC 104113</strain>
    </source>
</reference>
<dbReference type="PANTHER" id="PTHR30154:SF34">
    <property type="entry name" value="TRANSCRIPTIONAL REGULATOR AZLB"/>
    <property type="match status" value="1"/>
</dbReference>
<dbReference type="InterPro" id="IPR019887">
    <property type="entry name" value="Tscrpt_reg_AsnC/Lrp_C"/>
</dbReference>
<keyword evidence="3" id="KW-0804">Transcription</keyword>
<dbReference type="InterPro" id="IPR011008">
    <property type="entry name" value="Dimeric_a/b-barrel"/>
</dbReference>
<dbReference type="SUPFAM" id="SSF54909">
    <property type="entry name" value="Dimeric alpha+beta barrel"/>
    <property type="match status" value="1"/>
</dbReference>
<dbReference type="PANTHER" id="PTHR30154">
    <property type="entry name" value="LEUCINE-RESPONSIVE REGULATORY PROTEIN"/>
    <property type="match status" value="1"/>
</dbReference>
<dbReference type="Gene3D" id="3.30.70.920">
    <property type="match status" value="1"/>
</dbReference>
<dbReference type="PRINTS" id="PR00033">
    <property type="entry name" value="HTHASNC"/>
</dbReference>
<feature type="domain" description="HTH asnC-type" evidence="4">
    <location>
        <begin position="176"/>
        <end position="236"/>
    </location>
</feature>
<dbReference type="PROSITE" id="PS50956">
    <property type="entry name" value="HTH_ASNC_2"/>
    <property type="match status" value="2"/>
</dbReference>
<proteinExistence type="predicted"/>
<dbReference type="Proteomes" id="UP000660454">
    <property type="component" value="Unassembled WGS sequence"/>
</dbReference>
<name>A0ABQ4GRT3_9ACTN</name>
<evidence type="ECO:0000256" key="3">
    <source>
        <dbReference type="ARBA" id="ARBA00023163"/>
    </source>
</evidence>
<dbReference type="InterPro" id="IPR036390">
    <property type="entry name" value="WH_DNA-bd_sf"/>
</dbReference>
<dbReference type="RefSeq" id="WP_204050382.1">
    <property type="nucleotide sequence ID" value="NZ_BOOF01000029.1"/>
</dbReference>
<dbReference type="Pfam" id="PF01037">
    <property type="entry name" value="AsnC_trans_reg"/>
    <property type="match status" value="1"/>
</dbReference>
<keyword evidence="2" id="KW-0238">DNA-binding</keyword>
<gene>
    <name evidence="5" type="primary">asnC_1</name>
    <name evidence="5" type="ORF">Msi02_48770</name>
</gene>